<accession>A0A512J3W5</accession>
<proteinExistence type="predicted"/>
<dbReference type="Proteomes" id="UP001156856">
    <property type="component" value="Unassembled WGS sequence"/>
</dbReference>
<dbReference type="EMBL" id="BSPK01000020">
    <property type="protein sequence ID" value="GLS63287.1"/>
    <property type="molecule type" value="Genomic_DNA"/>
</dbReference>
<feature type="transmembrane region" description="Helical" evidence="2">
    <location>
        <begin position="15"/>
        <end position="34"/>
    </location>
</feature>
<keyword evidence="2" id="KW-0472">Membrane</keyword>
<name>A0A512J3W5_9HYPH</name>
<keyword evidence="2" id="KW-0812">Transmembrane</keyword>
<gene>
    <name evidence="4" type="ORF">GCM10007888_16680</name>
    <name evidence="3" type="ORF">MOX02_26960</name>
</gene>
<evidence type="ECO:0000256" key="1">
    <source>
        <dbReference type="SAM" id="MobiDB-lite"/>
    </source>
</evidence>
<evidence type="ECO:0000313" key="5">
    <source>
        <dbReference type="Proteomes" id="UP000321960"/>
    </source>
</evidence>
<keyword evidence="2" id="KW-1133">Transmembrane helix</keyword>
<comment type="caution">
    <text evidence="3">The sequence shown here is derived from an EMBL/GenBank/DDBJ whole genome shotgun (WGS) entry which is preliminary data.</text>
</comment>
<sequence length="115" mass="12622">MRIRRNGPAPSSARLPGAAAGARVVWAMVLLLAVRRQREIKPLSDKASGAFFDNFVALRRRFYSSSPEEKMSPTLDGPAGKAPDQPLSKGFFEVRSESRIGVPGRSKASRRPLTR</sequence>
<dbReference type="Proteomes" id="UP000321960">
    <property type="component" value="Unassembled WGS sequence"/>
</dbReference>
<keyword evidence="6" id="KW-1185">Reference proteome</keyword>
<reference evidence="6" key="2">
    <citation type="journal article" date="2019" name="Int. J. Syst. Evol. Microbiol.">
        <title>The Global Catalogue of Microorganisms (GCM) 10K type strain sequencing project: providing services to taxonomists for standard genome sequencing and annotation.</title>
        <authorList>
            <consortium name="The Broad Institute Genomics Platform"/>
            <consortium name="The Broad Institute Genome Sequencing Center for Infectious Disease"/>
            <person name="Wu L."/>
            <person name="Ma J."/>
        </authorList>
    </citation>
    <scope>NUCLEOTIDE SEQUENCE [LARGE SCALE GENOMIC DNA]</scope>
    <source>
        <strain evidence="6">NBRC 107715</strain>
    </source>
</reference>
<evidence type="ECO:0000313" key="6">
    <source>
        <dbReference type="Proteomes" id="UP001156856"/>
    </source>
</evidence>
<reference evidence="4" key="1">
    <citation type="journal article" date="2014" name="Int. J. Syst. Evol. Microbiol.">
        <title>Complete genome of a new Firmicutes species belonging to the dominant human colonic microbiota ('Ruminococcus bicirculans') reveals two chromosomes and a selective capacity to utilize plant glucans.</title>
        <authorList>
            <consortium name="NISC Comparative Sequencing Program"/>
            <person name="Wegmann U."/>
            <person name="Louis P."/>
            <person name="Goesmann A."/>
            <person name="Henrissat B."/>
            <person name="Duncan S.H."/>
            <person name="Flint H.J."/>
        </authorList>
    </citation>
    <scope>NUCLEOTIDE SEQUENCE</scope>
    <source>
        <strain evidence="4">NBRC 107715</strain>
    </source>
</reference>
<evidence type="ECO:0000313" key="4">
    <source>
        <dbReference type="EMBL" id="GLS63287.1"/>
    </source>
</evidence>
<dbReference type="AlphaFoldDB" id="A0A512J3W5"/>
<organism evidence="3 5">
    <name type="scientific">Methylobacterium oxalidis</name>
    <dbReference type="NCBI Taxonomy" id="944322"/>
    <lineage>
        <taxon>Bacteria</taxon>
        <taxon>Pseudomonadati</taxon>
        <taxon>Pseudomonadota</taxon>
        <taxon>Alphaproteobacteria</taxon>
        <taxon>Hyphomicrobiales</taxon>
        <taxon>Methylobacteriaceae</taxon>
        <taxon>Methylobacterium</taxon>
    </lineage>
</organism>
<dbReference type="EMBL" id="BJZU01000050">
    <property type="protein sequence ID" value="GEP04658.1"/>
    <property type="molecule type" value="Genomic_DNA"/>
</dbReference>
<feature type="region of interest" description="Disordered" evidence="1">
    <location>
        <begin position="65"/>
        <end position="88"/>
    </location>
</feature>
<reference evidence="4" key="4">
    <citation type="submission" date="2023-01" db="EMBL/GenBank/DDBJ databases">
        <title>Draft genome sequence of Methylobacterium oxalidis strain NBRC 107715.</title>
        <authorList>
            <person name="Sun Q."/>
            <person name="Mori K."/>
        </authorList>
    </citation>
    <scope>NUCLEOTIDE SEQUENCE</scope>
    <source>
        <strain evidence="4">NBRC 107715</strain>
    </source>
</reference>
<protein>
    <submittedName>
        <fullName evidence="3">Uncharacterized protein</fullName>
    </submittedName>
</protein>
<evidence type="ECO:0000256" key="2">
    <source>
        <dbReference type="SAM" id="Phobius"/>
    </source>
</evidence>
<reference evidence="3 5" key="3">
    <citation type="submission" date="2019-07" db="EMBL/GenBank/DDBJ databases">
        <title>Whole genome shotgun sequence of Methylobacterium oxalidis NBRC 107715.</title>
        <authorList>
            <person name="Hosoyama A."/>
            <person name="Uohara A."/>
            <person name="Ohji S."/>
            <person name="Ichikawa N."/>
        </authorList>
    </citation>
    <scope>NUCLEOTIDE SEQUENCE [LARGE SCALE GENOMIC DNA]</scope>
    <source>
        <strain evidence="3 5">NBRC 107715</strain>
    </source>
</reference>
<evidence type="ECO:0000313" key="3">
    <source>
        <dbReference type="EMBL" id="GEP04658.1"/>
    </source>
</evidence>